<evidence type="ECO:0008006" key="2">
    <source>
        <dbReference type="Google" id="ProtNLM"/>
    </source>
</evidence>
<accession>A0A4U5QI39</accession>
<dbReference type="EMBL" id="RCHU01000240">
    <property type="protein sequence ID" value="TKS10290.1"/>
    <property type="molecule type" value="Genomic_DNA"/>
</dbReference>
<gene>
    <name evidence="1" type="ORF">D5086_0000084690</name>
</gene>
<dbReference type="STRING" id="43335.A0A4U5QI39"/>
<protein>
    <recommendedName>
        <fullName evidence="2">NADP-dependent oxidoreductase domain-containing protein</fullName>
    </recommendedName>
</protein>
<dbReference type="GO" id="GO:0016491">
    <property type="term" value="F:oxidoreductase activity"/>
    <property type="evidence" value="ECO:0007669"/>
    <property type="project" value="InterPro"/>
</dbReference>
<reference evidence="1" key="1">
    <citation type="submission" date="2018-10" db="EMBL/GenBank/DDBJ databases">
        <title>Population genomic analysis revealed the cold adaptation of white poplar.</title>
        <authorList>
            <person name="Liu Y.-J."/>
        </authorList>
    </citation>
    <scope>NUCLEOTIDE SEQUENCE [LARGE SCALE GENOMIC DNA]</scope>
    <source>
        <strain evidence="1">PAL-ZL1</strain>
    </source>
</reference>
<evidence type="ECO:0000313" key="1">
    <source>
        <dbReference type="EMBL" id="TKS10290.1"/>
    </source>
</evidence>
<dbReference type="Gene3D" id="3.20.20.100">
    <property type="entry name" value="NADP-dependent oxidoreductase domain"/>
    <property type="match status" value="1"/>
</dbReference>
<proteinExistence type="predicted"/>
<dbReference type="InterPro" id="IPR036812">
    <property type="entry name" value="NAD(P)_OxRdtase_dom_sf"/>
</dbReference>
<organism evidence="1">
    <name type="scientific">Populus alba</name>
    <name type="common">White poplar</name>
    <dbReference type="NCBI Taxonomy" id="43335"/>
    <lineage>
        <taxon>Eukaryota</taxon>
        <taxon>Viridiplantae</taxon>
        <taxon>Streptophyta</taxon>
        <taxon>Embryophyta</taxon>
        <taxon>Tracheophyta</taxon>
        <taxon>Spermatophyta</taxon>
        <taxon>Magnoliopsida</taxon>
        <taxon>eudicotyledons</taxon>
        <taxon>Gunneridae</taxon>
        <taxon>Pentapetalae</taxon>
        <taxon>rosids</taxon>
        <taxon>fabids</taxon>
        <taxon>Malpighiales</taxon>
        <taxon>Salicaceae</taxon>
        <taxon>Saliceae</taxon>
        <taxon>Populus</taxon>
    </lineage>
</organism>
<dbReference type="InterPro" id="IPR020471">
    <property type="entry name" value="AKR"/>
</dbReference>
<dbReference type="SUPFAM" id="SSF51430">
    <property type="entry name" value="NAD(P)-linked oxidoreductase"/>
    <property type="match status" value="1"/>
</dbReference>
<dbReference type="AlphaFoldDB" id="A0A4U5QI39"/>
<name>A0A4U5QI39_POPAL</name>
<dbReference type="PANTHER" id="PTHR11732">
    <property type="entry name" value="ALDO/KETO REDUCTASE"/>
    <property type="match status" value="1"/>
</dbReference>
<sequence>MDLVGIVRKVLNDFARLSRLVTNLAKSQVFLLGVSDELGPSLQILLVFKLGYLSMMYLRVSLISTELKHNDCMSLVERILSRIKLWTSTSLTYVEHLQIARIPSIGLGTWRAAPSVVGDVVIFNAYQYLWSDFREVGYKHIDYVQLCCNEIEVGCALKKLFDDNVVKREELWITSKLWLFHNTQLSASAKNKH</sequence>
<comment type="caution">
    <text evidence="1">The sequence shown here is derived from an EMBL/GenBank/DDBJ whole genome shotgun (WGS) entry which is preliminary data.</text>
</comment>